<name>A0A2W5USL6_9BACT</name>
<protein>
    <submittedName>
        <fullName evidence="1">Uncharacterized protein</fullName>
    </submittedName>
</protein>
<evidence type="ECO:0000313" key="2">
    <source>
        <dbReference type="Proteomes" id="UP000249061"/>
    </source>
</evidence>
<dbReference type="Proteomes" id="UP000249061">
    <property type="component" value="Unassembled WGS sequence"/>
</dbReference>
<organism evidence="1 2">
    <name type="scientific">Archangium gephyra</name>
    <dbReference type="NCBI Taxonomy" id="48"/>
    <lineage>
        <taxon>Bacteria</taxon>
        <taxon>Pseudomonadati</taxon>
        <taxon>Myxococcota</taxon>
        <taxon>Myxococcia</taxon>
        <taxon>Myxococcales</taxon>
        <taxon>Cystobacterineae</taxon>
        <taxon>Archangiaceae</taxon>
        <taxon>Archangium</taxon>
    </lineage>
</organism>
<dbReference type="EMBL" id="QFQP01000039">
    <property type="protein sequence ID" value="PZR06274.1"/>
    <property type="molecule type" value="Genomic_DNA"/>
</dbReference>
<proteinExistence type="predicted"/>
<evidence type="ECO:0000313" key="1">
    <source>
        <dbReference type="EMBL" id="PZR06274.1"/>
    </source>
</evidence>
<accession>A0A2W5USL6</accession>
<dbReference type="AlphaFoldDB" id="A0A2W5USL6"/>
<comment type="caution">
    <text evidence="1">The sequence shown here is derived from an EMBL/GenBank/DDBJ whole genome shotgun (WGS) entry which is preliminary data.</text>
</comment>
<reference evidence="1 2" key="1">
    <citation type="submission" date="2017-08" db="EMBL/GenBank/DDBJ databases">
        <title>Infants hospitalized years apart are colonized by the same room-sourced microbial strains.</title>
        <authorList>
            <person name="Brooks B."/>
            <person name="Olm M.R."/>
            <person name="Firek B.A."/>
            <person name="Baker R."/>
            <person name="Thomas B.C."/>
            <person name="Morowitz M.J."/>
            <person name="Banfield J.F."/>
        </authorList>
    </citation>
    <scope>NUCLEOTIDE SEQUENCE [LARGE SCALE GENOMIC DNA]</scope>
    <source>
        <strain evidence="1">S2_003_000_R2_14</strain>
    </source>
</reference>
<sequence>MLLPLVASLALGTSLADLKLERSRFDNLIATSVANGLESAPMVRWMLPKPMPELSGADKAALTREALTQVKAWLETEEGRKQWAAYLGPQAYFQSVPERSAGIAADFAYWSTLVKERKPANPKDAEQLAKVTARQTAFKAEKSRLEKEASTRAKAVAAPDAASLTLQLKERLSYFLAETKQMSWDAKLEEKNGKKVFVSAALEGKPTWWKFCWRAGPEATAAAREFATTWLAELNAPPSKLSDDK</sequence>
<gene>
    <name evidence="1" type="ORF">DI536_30525</name>
</gene>